<keyword evidence="6 9" id="KW-0411">Iron-sulfur</keyword>
<evidence type="ECO:0000256" key="4">
    <source>
        <dbReference type="ARBA" id="ARBA00022839"/>
    </source>
</evidence>
<dbReference type="InterPro" id="IPR011604">
    <property type="entry name" value="PDDEXK-like_dom_sf"/>
</dbReference>
<comment type="function">
    <text evidence="9">CRISPR (clustered regularly interspaced short palindromic repeat) is an adaptive immune system that provides protection against mobile genetic elements (viruses, transposable elements and conjugative plasmids). CRISPR clusters contain sequences complementary to antecedent mobile elements and target invading nucleic acids. CRISPR clusters are transcribed and processed into CRISPR RNA (crRNA).</text>
</comment>
<dbReference type="EC" id="3.1.12.1" evidence="9"/>
<dbReference type="AlphaFoldDB" id="S0AP60"/>
<protein>
    <recommendedName>
        <fullName evidence="9">CRISPR-associated exonuclease Cas4</fullName>
        <ecNumber evidence="9">3.1.12.1</ecNumber>
    </recommendedName>
</protein>
<dbReference type="Gene3D" id="3.90.320.10">
    <property type="match status" value="1"/>
</dbReference>
<evidence type="ECO:0000256" key="2">
    <source>
        <dbReference type="ARBA" id="ARBA00022723"/>
    </source>
</evidence>
<dbReference type="Proteomes" id="UP000014660">
    <property type="component" value="Chromosome"/>
</dbReference>
<keyword evidence="8 9" id="KW-0464">Manganese</keyword>
<dbReference type="EMBL" id="CP004145">
    <property type="protein sequence ID" value="AGO59984.1"/>
    <property type="molecule type" value="Genomic_DNA"/>
</dbReference>
<keyword evidence="3 9" id="KW-0378">Hydrolase</keyword>
<keyword evidence="7 9" id="KW-0051">Antiviral defense</keyword>
<feature type="domain" description="DUF83" evidence="10">
    <location>
        <begin position="8"/>
        <end position="165"/>
    </location>
</feature>
<name>S0AP60_FERAC</name>
<accession>S0AP60</accession>
<keyword evidence="12" id="KW-1185">Reference proteome</keyword>
<dbReference type="NCBIfam" id="TIGR00372">
    <property type="entry name" value="cas4"/>
    <property type="match status" value="1"/>
</dbReference>
<proteinExistence type="inferred from homology"/>
<evidence type="ECO:0000256" key="1">
    <source>
        <dbReference type="ARBA" id="ARBA00022722"/>
    </source>
</evidence>
<evidence type="ECO:0000256" key="9">
    <source>
        <dbReference type="RuleBase" id="RU365022"/>
    </source>
</evidence>
<evidence type="ECO:0000313" key="11">
    <source>
        <dbReference type="EMBL" id="AGO59984.1"/>
    </source>
</evidence>
<dbReference type="GO" id="GO:0051536">
    <property type="term" value="F:iron-sulfur cluster binding"/>
    <property type="evidence" value="ECO:0007669"/>
    <property type="project" value="UniProtKB-KW"/>
</dbReference>
<dbReference type="RefSeq" id="WP_009886019.1">
    <property type="nucleotide sequence ID" value="NC_021592.1"/>
</dbReference>
<dbReference type="InterPro" id="IPR022765">
    <property type="entry name" value="Dna2/Cas4_DUF83"/>
</dbReference>
<organism evidence="11 12">
    <name type="scientific">Ferroplasma acidarmanus Fer1</name>
    <dbReference type="NCBI Taxonomy" id="333146"/>
    <lineage>
        <taxon>Archaea</taxon>
        <taxon>Methanobacteriati</taxon>
        <taxon>Thermoplasmatota</taxon>
        <taxon>Thermoplasmata</taxon>
        <taxon>Thermoplasmatales</taxon>
        <taxon>Ferroplasmaceae</taxon>
        <taxon>Ferroplasma</taxon>
    </lineage>
</organism>
<gene>
    <name evidence="11" type="ORF">FACI_IFERC00001G0004</name>
</gene>
<evidence type="ECO:0000259" key="10">
    <source>
        <dbReference type="Pfam" id="PF01930"/>
    </source>
</evidence>
<dbReference type="HOGENOM" id="CLU_133784_0_0_2"/>
<evidence type="ECO:0000256" key="7">
    <source>
        <dbReference type="ARBA" id="ARBA00023118"/>
    </source>
</evidence>
<dbReference type="PANTHER" id="PTHR37168">
    <property type="entry name" value="CRISPR-ASSOCIATED EXONUCLEASE CAS4"/>
    <property type="match status" value="1"/>
</dbReference>
<dbReference type="KEGG" id="fac:FACI_IFERC01G0004"/>
<evidence type="ECO:0000256" key="8">
    <source>
        <dbReference type="ARBA" id="ARBA00023211"/>
    </source>
</evidence>
<keyword evidence="2 9" id="KW-0479">Metal-binding</keyword>
<evidence type="ECO:0000313" key="12">
    <source>
        <dbReference type="Proteomes" id="UP000014660"/>
    </source>
</evidence>
<evidence type="ECO:0000256" key="6">
    <source>
        <dbReference type="ARBA" id="ARBA00023014"/>
    </source>
</evidence>
<dbReference type="PANTHER" id="PTHR37168:SF1">
    <property type="entry name" value="CRISPR-ASSOCIATED EXONUCLEASE CAS4"/>
    <property type="match status" value="1"/>
</dbReference>
<keyword evidence="4 9" id="KW-0269">Exonuclease</keyword>
<dbReference type="GeneID" id="16024148"/>
<reference evidence="11 12" key="1">
    <citation type="journal article" date="2007" name="Proc. Natl. Acad. Sci. U.S.A.">
        <title>Genome dynamics in a natural archaeal population.</title>
        <authorList>
            <person name="Allen E.E."/>
            <person name="Tyson G.W."/>
            <person name="Whitaker R.J."/>
            <person name="Detter J.C."/>
            <person name="Richardson P.M."/>
            <person name="Banfield J.F."/>
        </authorList>
    </citation>
    <scope>NUCLEOTIDE SEQUENCE [LARGE SCALE GENOMIC DNA]</scope>
    <source>
        <strain evidence="12">fer1</strain>
    </source>
</reference>
<keyword evidence="5 9" id="KW-0408">Iron</keyword>
<dbReference type="InterPro" id="IPR013343">
    <property type="entry name" value="CRISPR-assoc_prot_Cas4"/>
</dbReference>
<sequence>MDEDTNITGVQMSYYVICKTKLWLHSHKVSMEKENENVKIGKELHDIRYKNERKEVSMDNIKYDFIRKGKNIEIHEIKKTDKLEKAHTIQVLYYLFRLDLNGIKATGFLDYPLTNKHKKIVLEDEDKCEIIKIIENIKKIISNEPPQPEYKNYCKSCSYFEFCWC</sequence>
<keyword evidence="1 9" id="KW-0540">Nuclease</keyword>
<evidence type="ECO:0000256" key="5">
    <source>
        <dbReference type="ARBA" id="ARBA00023004"/>
    </source>
</evidence>
<comment type="similarity">
    <text evidence="9">Belongs to the CRISPR-associated exonuclease Cas4 family.</text>
</comment>
<dbReference type="GO" id="GO:0051607">
    <property type="term" value="P:defense response to virus"/>
    <property type="evidence" value="ECO:0007669"/>
    <property type="project" value="UniProtKB-KW"/>
</dbReference>
<comment type="cofactor">
    <cofactor evidence="9">
        <name>Mg(2+)</name>
        <dbReference type="ChEBI" id="CHEBI:18420"/>
    </cofactor>
    <cofactor evidence="9">
        <name>Mn(2+)</name>
        <dbReference type="ChEBI" id="CHEBI:29035"/>
    </cofactor>
    <text evidence="9">Mg(2+) or Mn(2+) required for ssDNA cleavage activity.</text>
</comment>
<dbReference type="GO" id="GO:0004527">
    <property type="term" value="F:exonuclease activity"/>
    <property type="evidence" value="ECO:0007669"/>
    <property type="project" value="UniProtKB-KW"/>
</dbReference>
<dbReference type="GO" id="GO:0046872">
    <property type="term" value="F:metal ion binding"/>
    <property type="evidence" value="ECO:0007669"/>
    <property type="project" value="UniProtKB-KW"/>
</dbReference>
<dbReference type="Pfam" id="PF01930">
    <property type="entry name" value="Cas_Cas4"/>
    <property type="match status" value="1"/>
</dbReference>
<comment type="cofactor">
    <cofactor evidence="9">
        <name>iron-sulfur cluster</name>
        <dbReference type="ChEBI" id="CHEBI:30408"/>
    </cofactor>
</comment>
<evidence type="ECO:0000256" key="3">
    <source>
        <dbReference type="ARBA" id="ARBA00022801"/>
    </source>
</evidence>